<evidence type="ECO:0000313" key="3">
    <source>
        <dbReference type="Proteomes" id="UP000436088"/>
    </source>
</evidence>
<dbReference type="PANTHER" id="PTHR31696:SF4">
    <property type="entry name" value="OS08G0171800 PROTEIN"/>
    <property type="match status" value="1"/>
</dbReference>
<dbReference type="Proteomes" id="UP000436088">
    <property type="component" value="Unassembled WGS sequence"/>
</dbReference>
<feature type="compositionally biased region" description="Polar residues" evidence="1">
    <location>
        <begin position="1"/>
        <end position="40"/>
    </location>
</feature>
<keyword evidence="3" id="KW-1185">Reference proteome</keyword>
<organism evidence="2 3">
    <name type="scientific">Hibiscus syriacus</name>
    <name type="common">Rose of Sharon</name>
    <dbReference type="NCBI Taxonomy" id="106335"/>
    <lineage>
        <taxon>Eukaryota</taxon>
        <taxon>Viridiplantae</taxon>
        <taxon>Streptophyta</taxon>
        <taxon>Embryophyta</taxon>
        <taxon>Tracheophyta</taxon>
        <taxon>Spermatophyta</taxon>
        <taxon>Magnoliopsida</taxon>
        <taxon>eudicotyledons</taxon>
        <taxon>Gunneridae</taxon>
        <taxon>Pentapetalae</taxon>
        <taxon>rosids</taxon>
        <taxon>malvids</taxon>
        <taxon>Malvales</taxon>
        <taxon>Malvaceae</taxon>
        <taxon>Malvoideae</taxon>
        <taxon>Hibiscus</taxon>
    </lineage>
</organism>
<evidence type="ECO:0000313" key="2">
    <source>
        <dbReference type="EMBL" id="KAE8701111.1"/>
    </source>
</evidence>
<reference evidence="2" key="1">
    <citation type="submission" date="2019-09" db="EMBL/GenBank/DDBJ databases">
        <title>Draft genome information of white flower Hibiscus syriacus.</title>
        <authorList>
            <person name="Kim Y.-M."/>
        </authorList>
    </citation>
    <scope>NUCLEOTIDE SEQUENCE [LARGE SCALE GENOMIC DNA]</scope>
    <source>
        <strain evidence="2">YM2019G1</strain>
    </source>
</reference>
<protein>
    <submittedName>
        <fullName evidence="2">4-alpha-glucanotransferase</fullName>
    </submittedName>
</protein>
<gene>
    <name evidence="2" type="ORF">F3Y22_tig00110548pilonHSYRG00253</name>
</gene>
<dbReference type="GO" id="GO:0010274">
    <property type="term" value="P:hydrotropism"/>
    <property type="evidence" value="ECO:0007669"/>
    <property type="project" value="InterPro"/>
</dbReference>
<evidence type="ECO:0000256" key="1">
    <source>
        <dbReference type="SAM" id="MobiDB-lite"/>
    </source>
</evidence>
<proteinExistence type="predicted"/>
<dbReference type="PANTHER" id="PTHR31696">
    <property type="entry name" value="PROTEIN MIZU-KUSSEI 1"/>
    <property type="match status" value="1"/>
</dbReference>
<dbReference type="AlphaFoldDB" id="A0A6A3A9G8"/>
<feature type="region of interest" description="Disordered" evidence="1">
    <location>
        <begin position="1"/>
        <end position="41"/>
    </location>
</feature>
<name>A0A6A3A9G8_HIBSY</name>
<dbReference type="InterPro" id="IPR006460">
    <property type="entry name" value="MIZ1-like_pln"/>
</dbReference>
<comment type="caution">
    <text evidence="2">The sequence shown here is derived from an EMBL/GenBank/DDBJ whole genome shotgun (WGS) entry which is preliminary data.</text>
</comment>
<dbReference type="GO" id="GO:0016740">
    <property type="term" value="F:transferase activity"/>
    <property type="evidence" value="ECO:0007669"/>
    <property type="project" value="UniProtKB-KW"/>
</dbReference>
<dbReference type="Pfam" id="PF04759">
    <property type="entry name" value="DUF617"/>
    <property type="match status" value="1"/>
</dbReference>
<dbReference type="EMBL" id="VEPZ02001024">
    <property type="protein sequence ID" value="KAE8701111.1"/>
    <property type="molecule type" value="Genomic_DNA"/>
</dbReference>
<accession>A0A6A3A9G8</accession>
<sequence>MEESSPSTYESRPSTTTSSKAQSNSILRTQPISLVQPSQNNKKDKPKVVLAFRSANPTCLPWLVVELALETNVLQKELSGGIVRIVLECEKKAEKEKMTLFEEPLWTMYCNGRKTGYCVKREATEEDLDVMELHKSQDCFNGGWGVDREHRSRRSGRGVSLHEGLLRTSYRIEGFADVLHGES</sequence>